<dbReference type="EMBL" id="BMES01000001">
    <property type="protein sequence ID" value="GGH10414.1"/>
    <property type="molecule type" value="Genomic_DNA"/>
</dbReference>
<dbReference type="PRINTS" id="PR00260">
    <property type="entry name" value="CHEMTRNSDUCR"/>
</dbReference>
<evidence type="ECO:0000259" key="4">
    <source>
        <dbReference type="PROSITE" id="PS50111"/>
    </source>
</evidence>
<reference evidence="5" key="2">
    <citation type="submission" date="2020-09" db="EMBL/GenBank/DDBJ databases">
        <authorList>
            <person name="Sun Q."/>
            <person name="Zhou Y."/>
        </authorList>
    </citation>
    <scope>NUCLEOTIDE SEQUENCE</scope>
    <source>
        <strain evidence="5">CGMCC 1.12214</strain>
    </source>
</reference>
<evidence type="ECO:0000256" key="3">
    <source>
        <dbReference type="PROSITE-ProRule" id="PRU00284"/>
    </source>
</evidence>
<dbReference type="Proteomes" id="UP000603912">
    <property type="component" value="Unassembled WGS sequence"/>
</dbReference>
<evidence type="ECO:0000256" key="1">
    <source>
        <dbReference type="ARBA" id="ARBA00023224"/>
    </source>
</evidence>
<dbReference type="PANTHER" id="PTHR32089:SF112">
    <property type="entry name" value="LYSOZYME-LIKE PROTEIN-RELATED"/>
    <property type="match status" value="1"/>
</dbReference>
<keyword evidence="1 3" id="KW-0807">Transducer</keyword>
<comment type="similarity">
    <text evidence="2">Belongs to the methyl-accepting chemotaxis (MCP) protein family.</text>
</comment>
<dbReference type="Pfam" id="PF00015">
    <property type="entry name" value="MCPsignal"/>
    <property type="match status" value="1"/>
</dbReference>
<dbReference type="AlphaFoldDB" id="A0A917MFR3"/>
<dbReference type="GO" id="GO:0006935">
    <property type="term" value="P:chemotaxis"/>
    <property type="evidence" value="ECO:0007669"/>
    <property type="project" value="InterPro"/>
</dbReference>
<keyword evidence="6" id="KW-1185">Reference proteome</keyword>
<reference evidence="5" key="1">
    <citation type="journal article" date="2014" name="Int. J. Syst. Evol. Microbiol.">
        <title>Complete genome sequence of Corynebacterium casei LMG S-19264T (=DSM 44701T), isolated from a smear-ripened cheese.</title>
        <authorList>
            <consortium name="US DOE Joint Genome Institute (JGI-PGF)"/>
            <person name="Walter F."/>
            <person name="Albersmeier A."/>
            <person name="Kalinowski J."/>
            <person name="Ruckert C."/>
        </authorList>
    </citation>
    <scope>NUCLEOTIDE SEQUENCE</scope>
    <source>
        <strain evidence="5">CGMCC 1.12214</strain>
    </source>
</reference>
<protein>
    <submittedName>
        <fullName evidence="5">Chemotaxis protein</fullName>
    </submittedName>
</protein>
<name>A0A917MFR3_9HYPH</name>
<proteinExistence type="inferred from homology"/>
<evidence type="ECO:0000313" key="5">
    <source>
        <dbReference type="EMBL" id="GGH10414.1"/>
    </source>
</evidence>
<comment type="caution">
    <text evidence="5">The sequence shown here is derived from an EMBL/GenBank/DDBJ whole genome shotgun (WGS) entry which is preliminary data.</text>
</comment>
<dbReference type="PANTHER" id="PTHR32089">
    <property type="entry name" value="METHYL-ACCEPTING CHEMOTAXIS PROTEIN MCPB"/>
    <property type="match status" value="1"/>
</dbReference>
<gene>
    <name evidence="5" type="ORF">GCM10007036_06930</name>
</gene>
<feature type="domain" description="Methyl-accepting transducer" evidence="4">
    <location>
        <begin position="42"/>
        <end position="272"/>
    </location>
</feature>
<organism evidence="5 6">
    <name type="scientific">Alsobacter metallidurans</name>
    <dbReference type="NCBI Taxonomy" id="340221"/>
    <lineage>
        <taxon>Bacteria</taxon>
        <taxon>Pseudomonadati</taxon>
        <taxon>Pseudomonadota</taxon>
        <taxon>Alphaproteobacteria</taxon>
        <taxon>Hyphomicrobiales</taxon>
        <taxon>Alsobacteraceae</taxon>
        <taxon>Alsobacter</taxon>
    </lineage>
</organism>
<dbReference type="GO" id="GO:0004888">
    <property type="term" value="F:transmembrane signaling receptor activity"/>
    <property type="evidence" value="ECO:0007669"/>
    <property type="project" value="InterPro"/>
</dbReference>
<dbReference type="SUPFAM" id="SSF58104">
    <property type="entry name" value="Methyl-accepting chemotaxis protein (MCP) signaling domain"/>
    <property type="match status" value="1"/>
</dbReference>
<evidence type="ECO:0000256" key="2">
    <source>
        <dbReference type="ARBA" id="ARBA00029447"/>
    </source>
</evidence>
<dbReference type="PROSITE" id="PS50111">
    <property type="entry name" value="CHEMOTAXIS_TRANSDUC_2"/>
    <property type="match status" value="1"/>
</dbReference>
<dbReference type="GO" id="GO:0016020">
    <property type="term" value="C:membrane"/>
    <property type="evidence" value="ECO:0007669"/>
    <property type="project" value="InterPro"/>
</dbReference>
<dbReference type="SMART" id="SM00283">
    <property type="entry name" value="MA"/>
    <property type="match status" value="1"/>
</dbReference>
<evidence type="ECO:0000313" key="6">
    <source>
        <dbReference type="Proteomes" id="UP000603912"/>
    </source>
</evidence>
<dbReference type="InterPro" id="IPR004089">
    <property type="entry name" value="MCPsignal_dom"/>
</dbReference>
<dbReference type="GO" id="GO:0007165">
    <property type="term" value="P:signal transduction"/>
    <property type="evidence" value="ECO:0007669"/>
    <property type="project" value="UniProtKB-KW"/>
</dbReference>
<dbReference type="InterPro" id="IPR004090">
    <property type="entry name" value="Chemotax_Me-accpt_rcpt"/>
</dbReference>
<sequence>MTLVNIANARPPGAADTMDGDKAAEFIHGLSDRIDQLGEIVDIAGSVNDVVRSVFSKAARINDVAVAAEQMIQANETISASAERAQGSAVAVREGLSVATGAIREGLNGARTNVATLAEAATRFSSILEEATETVQRVSESSASINSVAREIQLISINAGVEAARSGAAGRGFAVIANAVKDLAEQTRAATAENARQLTALAETIERLARQSRDSEEKARAATAHNETISERLAAFDEFGRRVHRLVEDIDGVTAPVNENIRVCGNVIDQLDSVLADMDASKASYADASRRIDCLVKTSQDLVEYIAGSAVQAKDSRLITAAQETAAAIAAVFEKALTDGSISLEALFDTDYRPIPGSNPLQHLTRFTTLTDRLLPALQEPALQVDPRIVFCAAVDRNGYLPTHNRVFSKPLSPDPVWNTANCRNRRIFNDRTGLSAGQNTKRFLVQTYRRDMGGGIFALMKDVSAPIRVRGRHWGGLRIGVKV</sequence>
<accession>A0A917MFR3</accession>
<dbReference type="Gene3D" id="1.10.287.950">
    <property type="entry name" value="Methyl-accepting chemotaxis protein"/>
    <property type="match status" value="1"/>
</dbReference>